<dbReference type="GO" id="GO:0030572">
    <property type="term" value="F:phosphatidyltransferase activity"/>
    <property type="evidence" value="ECO:0007669"/>
    <property type="project" value="UniProtKB-ARBA"/>
</dbReference>
<sequence>MQSVLIALVALAGLILAAYLALLSYTRFLERARGKPSLAMPVSETAARLDRLVAPLLARRPGQSGMVLLASNLDAFAARLLAARQAERSLDLQYYLWHGDLTGRLLAHEVLQAADRGVRVRLLLDDLNARQHDRTYLALDAHPNIDVRLFNPRLSRHGLLRLAFETVLRVMRITRRMHNKAWIADGRLAVVGGRNVGDPYFDAAASSNFCDLDLLMLGPAVHQAETVFDLYWNSEAAIPIRALGKRRKKALSRLRRRLASLGANDAARPYLHRIVQEATIGELLSGKGEICWAEKASIVADPPEKFKGDGQKNWLMHALGPLLASARAKLEIISPYFIPGDAGTTRLTEMAGQGVEIAVLTNSLAATDVTAVHGAYARYRKALVQGGIRLFELKPYEARGRKSIFGSISASLHTKAFTIDDRLGFVGSMNFDPRSASLNTEMGLLFEHEGLVRQIGAIFADETSPRKSYRVRIEAGRILWQDEEEGAVRTWRDEPEAPARRRLMATIIALLPIQSQL</sequence>
<keyword evidence="4" id="KW-0964">Secreted</keyword>
<organism evidence="7 8">
    <name type="scientific">Hypericibacter adhaerens</name>
    <dbReference type="NCBI Taxonomy" id="2602016"/>
    <lineage>
        <taxon>Bacteria</taxon>
        <taxon>Pseudomonadati</taxon>
        <taxon>Pseudomonadota</taxon>
        <taxon>Alphaproteobacteria</taxon>
        <taxon>Rhodospirillales</taxon>
        <taxon>Dongiaceae</taxon>
        <taxon>Hypericibacter</taxon>
    </lineage>
</organism>
<dbReference type="Pfam" id="PF13091">
    <property type="entry name" value="PLDc_2"/>
    <property type="match status" value="2"/>
</dbReference>
<dbReference type="Gene3D" id="3.30.870.10">
    <property type="entry name" value="Endonuclease Chain A"/>
    <property type="match status" value="2"/>
</dbReference>
<comment type="subcellular location">
    <subcellularLocation>
        <location evidence="2">Secreted</location>
    </subcellularLocation>
</comment>
<evidence type="ECO:0000313" key="7">
    <source>
        <dbReference type="EMBL" id="QEX24758.1"/>
    </source>
</evidence>
<name>A0A5J6N4B0_9PROT</name>
<dbReference type="InterPro" id="IPR025202">
    <property type="entry name" value="PLD-like_dom"/>
</dbReference>
<dbReference type="Proteomes" id="UP000325797">
    <property type="component" value="Chromosome"/>
</dbReference>
<proteinExistence type="predicted"/>
<dbReference type="GO" id="GO:0032049">
    <property type="term" value="P:cardiolipin biosynthetic process"/>
    <property type="evidence" value="ECO:0007669"/>
    <property type="project" value="UniProtKB-ARBA"/>
</dbReference>
<feature type="domain" description="PLD phosphodiesterase" evidence="6">
    <location>
        <begin position="173"/>
        <end position="200"/>
    </location>
</feature>
<dbReference type="KEGG" id="hadh:FRZ61_47000"/>
<reference evidence="7 8" key="1">
    <citation type="submission" date="2019-08" db="EMBL/GenBank/DDBJ databases">
        <title>Hyperibacter terrae gen. nov., sp. nov. and Hyperibacter viscosus sp. nov., two new members in the family Rhodospirillaceae isolated from the rhizosphere of Hypericum perforatum.</title>
        <authorList>
            <person name="Noviana Z."/>
        </authorList>
    </citation>
    <scope>NUCLEOTIDE SEQUENCE [LARGE SCALE GENOMIC DNA]</scope>
    <source>
        <strain evidence="7 8">R5959</strain>
    </source>
</reference>
<evidence type="ECO:0000259" key="6">
    <source>
        <dbReference type="PROSITE" id="PS50035"/>
    </source>
</evidence>
<evidence type="ECO:0000256" key="1">
    <source>
        <dbReference type="ARBA" id="ARBA00003145"/>
    </source>
</evidence>
<dbReference type="PANTHER" id="PTHR21248:SF12">
    <property type="entry name" value="CARDIOLIPIN SYNTHASE C"/>
    <property type="match status" value="1"/>
</dbReference>
<dbReference type="AlphaFoldDB" id="A0A5J6N4B0"/>
<dbReference type="OrthoDB" id="9814092at2"/>
<feature type="domain" description="PLD phosphodiesterase" evidence="6">
    <location>
        <begin position="408"/>
        <end position="435"/>
    </location>
</feature>
<dbReference type="RefSeq" id="WP_151120011.1">
    <property type="nucleotide sequence ID" value="NZ_CP042582.1"/>
</dbReference>
<dbReference type="SUPFAM" id="SSF56024">
    <property type="entry name" value="Phospholipase D/nuclease"/>
    <property type="match status" value="2"/>
</dbReference>
<evidence type="ECO:0000256" key="2">
    <source>
        <dbReference type="ARBA" id="ARBA00004613"/>
    </source>
</evidence>
<dbReference type="GO" id="GO:0005576">
    <property type="term" value="C:extracellular region"/>
    <property type="evidence" value="ECO:0007669"/>
    <property type="project" value="UniProtKB-SubCell"/>
</dbReference>
<evidence type="ECO:0000313" key="8">
    <source>
        <dbReference type="Proteomes" id="UP000325797"/>
    </source>
</evidence>
<evidence type="ECO:0000256" key="4">
    <source>
        <dbReference type="ARBA" id="ARBA00022525"/>
    </source>
</evidence>
<evidence type="ECO:0000256" key="3">
    <source>
        <dbReference type="ARBA" id="ARBA00018392"/>
    </source>
</evidence>
<dbReference type="EMBL" id="CP042582">
    <property type="protein sequence ID" value="QEX24758.1"/>
    <property type="molecule type" value="Genomic_DNA"/>
</dbReference>
<dbReference type="SMART" id="SM00155">
    <property type="entry name" value="PLDc"/>
    <property type="match status" value="2"/>
</dbReference>
<keyword evidence="8" id="KW-1185">Reference proteome</keyword>
<dbReference type="CDD" id="cd09111">
    <property type="entry name" value="PLDc_ymdC_like_1"/>
    <property type="match status" value="1"/>
</dbReference>
<dbReference type="PROSITE" id="PS50035">
    <property type="entry name" value="PLD"/>
    <property type="match status" value="2"/>
</dbReference>
<dbReference type="InterPro" id="IPR001736">
    <property type="entry name" value="PLipase_D/transphosphatidylase"/>
</dbReference>
<gene>
    <name evidence="7" type="ORF">FRZ61_47000</name>
</gene>
<accession>A0A5J6N4B0</accession>
<evidence type="ECO:0000256" key="5">
    <source>
        <dbReference type="ARBA" id="ARBA00029594"/>
    </source>
</evidence>
<comment type="function">
    <text evidence="1">Could be a virulence factor.</text>
</comment>
<protein>
    <recommendedName>
        <fullName evidence="3">Phospholipase D</fullName>
    </recommendedName>
    <alternativeName>
        <fullName evidence="5">Choline phosphatase</fullName>
    </alternativeName>
</protein>
<dbReference type="CDD" id="cd09113">
    <property type="entry name" value="PLDc_ymdC_like_2"/>
    <property type="match status" value="1"/>
</dbReference>
<dbReference type="PANTHER" id="PTHR21248">
    <property type="entry name" value="CARDIOLIPIN SYNTHASE"/>
    <property type="match status" value="1"/>
</dbReference>